<evidence type="ECO:0000313" key="1">
    <source>
        <dbReference type="EMBL" id="KAF9944540.1"/>
    </source>
</evidence>
<feature type="non-terminal residue" evidence="1">
    <location>
        <position position="249"/>
    </location>
</feature>
<comment type="caution">
    <text evidence="1">The sequence shown here is derived from an EMBL/GenBank/DDBJ whole genome shotgun (WGS) entry which is preliminary data.</text>
</comment>
<dbReference type="OrthoDB" id="2442868at2759"/>
<evidence type="ECO:0000313" key="2">
    <source>
        <dbReference type="Proteomes" id="UP000749646"/>
    </source>
</evidence>
<organism evidence="1 2">
    <name type="scientific">Modicella reniformis</name>
    <dbReference type="NCBI Taxonomy" id="1440133"/>
    <lineage>
        <taxon>Eukaryota</taxon>
        <taxon>Fungi</taxon>
        <taxon>Fungi incertae sedis</taxon>
        <taxon>Mucoromycota</taxon>
        <taxon>Mortierellomycotina</taxon>
        <taxon>Mortierellomycetes</taxon>
        <taxon>Mortierellales</taxon>
        <taxon>Mortierellaceae</taxon>
        <taxon>Modicella</taxon>
    </lineage>
</organism>
<reference evidence="1" key="1">
    <citation type="journal article" date="2020" name="Fungal Divers.">
        <title>Resolving the Mortierellaceae phylogeny through synthesis of multi-gene phylogenetics and phylogenomics.</title>
        <authorList>
            <person name="Vandepol N."/>
            <person name="Liber J."/>
            <person name="Desiro A."/>
            <person name="Na H."/>
            <person name="Kennedy M."/>
            <person name="Barry K."/>
            <person name="Grigoriev I.V."/>
            <person name="Miller A.N."/>
            <person name="O'Donnell K."/>
            <person name="Stajich J.E."/>
            <person name="Bonito G."/>
        </authorList>
    </citation>
    <scope>NUCLEOTIDE SEQUENCE</scope>
    <source>
        <strain evidence="1">MES-2147</strain>
    </source>
</reference>
<proteinExistence type="predicted"/>
<accession>A0A9P6IQN0</accession>
<dbReference type="AlphaFoldDB" id="A0A9P6IQN0"/>
<dbReference type="EMBL" id="JAAAHW010008332">
    <property type="protein sequence ID" value="KAF9944540.1"/>
    <property type="molecule type" value="Genomic_DNA"/>
</dbReference>
<name>A0A9P6IQN0_9FUNG</name>
<sequence>MDITKRYPNKESIISTFDACGVDPGEVVSAAFCNLDPTKRNEASNLLVKRSALYQPTFGYRDELEQLTARRIVVSPEDLKPSVWAHRDDRIPEQPGHVVEVVEIPSISEVVQSLQPSSFKSVEQHVEGLKRFAYAFDALTSFYGSNPQKKLDWDRQRAIRSEMDLAVDGALRTMDKEGGTHARARRPTLIVYGNGEFKTRTSLSSLHSSFKGYFHIKATGLGFQVVSADEYLTSTKCPGCVARGINLRM</sequence>
<protein>
    <submittedName>
        <fullName evidence="1">Uncharacterized protein</fullName>
    </submittedName>
</protein>
<gene>
    <name evidence="1" type="ORF">BGZ65_011909</name>
</gene>
<keyword evidence="2" id="KW-1185">Reference proteome</keyword>
<dbReference type="Proteomes" id="UP000749646">
    <property type="component" value="Unassembled WGS sequence"/>
</dbReference>